<name>A0A6G1CYZ6_9ORYZ</name>
<organism evidence="1 2">
    <name type="scientific">Oryza meyeriana var. granulata</name>
    <dbReference type="NCBI Taxonomy" id="110450"/>
    <lineage>
        <taxon>Eukaryota</taxon>
        <taxon>Viridiplantae</taxon>
        <taxon>Streptophyta</taxon>
        <taxon>Embryophyta</taxon>
        <taxon>Tracheophyta</taxon>
        <taxon>Spermatophyta</taxon>
        <taxon>Magnoliopsida</taxon>
        <taxon>Liliopsida</taxon>
        <taxon>Poales</taxon>
        <taxon>Poaceae</taxon>
        <taxon>BOP clade</taxon>
        <taxon>Oryzoideae</taxon>
        <taxon>Oryzeae</taxon>
        <taxon>Oryzinae</taxon>
        <taxon>Oryza</taxon>
        <taxon>Oryza meyeriana</taxon>
    </lineage>
</organism>
<evidence type="ECO:0000313" key="1">
    <source>
        <dbReference type="EMBL" id="KAF0905134.1"/>
    </source>
</evidence>
<reference evidence="1 2" key="1">
    <citation type="submission" date="2019-11" db="EMBL/GenBank/DDBJ databases">
        <title>Whole genome sequence of Oryza granulata.</title>
        <authorList>
            <person name="Li W."/>
        </authorList>
    </citation>
    <scope>NUCLEOTIDE SEQUENCE [LARGE SCALE GENOMIC DNA]</scope>
    <source>
        <strain evidence="2">cv. Menghai</strain>
        <tissue evidence="1">Leaf</tissue>
    </source>
</reference>
<dbReference type="AlphaFoldDB" id="A0A6G1CYZ6"/>
<protein>
    <submittedName>
        <fullName evidence="1">Uncharacterized protein</fullName>
    </submittedName>
</protein>
<dbReference type="Proteomes" id="UP000479710">
    <property type="component" value="Unassembled WGS sequence"/>
</dbReference>
<dbReference type="EMBL" id="SPHZ02000007">
    <property type="protein sequence ID" value="KAF0905134.1"/>
    <property type="molecule type" value="Genomic_DNA"/>
</dbReference>
<sequence>MVLEALTIDSIAKNLVAGVGDKFVDLLGSAIFKGSHAQQTRVLVVNEKVSVACSRPRYDVSLWEDGGFARQSHWEKNAMAPGAPYHL</sequence>
<gene>
    <name evidence="1" type="ORF">E2562_000931</name>
</gene>
<keyword evidence="2" id="KW-1185">Reference proteome</keyword>
<comment type="caution">
    <text evidence="1">The sequence shown here is derived from an EMBL/GenBank/DDBJ whole genome shotgun (WGS) entry which is preliminary data.</text>
</comment>
<evidence type="ECO:0000313" key="2">
    <source>
        <dbReference type="Proteomes" id="UP000479710"/>
    </source>
</evidence>
<proteinExistence type="predicted"/>
<accession>A0A6G1CYZ6</accession>